<evidence type="ECO:0000256" key="4">
    <source>
        <dbReference type="ARBA" id="ARBA00021581"/>
    </source>
</evidence>
<reference evidence="15 16" key="1">
    <citation type="submission" date="2024-09" db="EMBL/GenBank/DDBJ databases">
        <authorList>
            <person name="Sun Q."/>
            <person name="Mori K."/>
        </authorList>
    </citation>
    <scope>NUCLEOTIDE SEQUENCE [LARGE SCALE GENOMIC DNA]</scope>
    <source>
        <strain evidence="15 16">TBRC 5777</strain>
    </source>
</reference>
<keyword evidence="14" id="KW-0961">Cell wall biogenesis/degradation</keyword>
<accession>A0ABV6JXM5</accession>
<dbReference type="PANTHER" id="PTHR30622:SF3">
    <property type="entry name" value="UNDECAPRENYL-DIPHOSPHATASE"/>
    <property type="match status" value="1"/>
</dbReference>
<evidence type="ECO:0000256" key="14">
    <source>
        <dbReference type="HAMAP-Rule" id="MF_01006"/>
    </source>
</evidence>
<dbReference type="NCBIfam" id="NF001389">
    <property type="entry name" value="PRK00281.1-2"/>
    <property type="match status" value="1"/>
</dbReference>
<evidence type="ECO:0000256" key="1">
    <source>
        <dbReference type="ARBA" id="ARBA00004651"/>
    </source>
</evidence>
<protein>
    <recommendedName>
        <fullName evidence="4 14">Undecaprenyl-diphosphatase</fullName>
        <ecNumber evidence="3 14">3.6.1.27</ecNumber>
    </recommendedName>
    <alternativeName>
        <fullName evidence="12 14">Bacitracin resistance protein</fullName>
    </alternativeName>
    <alternativeName>
        <fullName evidence="11 14">Undecaprenyl pyrophosphate phosphatase</fullName>
    </alternativeName>
</protein>
<keyword evidence="7 14" id="KW-0378">Hydrolase</keyword>
<evidence type="ECO:0000256" key="10">
    <source>
        <dbReference type="ARBA" id="ARBA00023251"/>
    </source>
</evidence>
<comment type="caution">
    <text evidence="15">The sequence shown here is derived from an EMBL/GenBank/DDBJ whole genome shotgun (WGS) entry which is preliminary data.</text>
</comment>
<dbReference type="EMBL" id="JBHLUN010000012">
    <property type="protein sequence ID" value="MFC0410042.1"/>
    <property type="molecule type" value="Genomic_DNA"/>
</dbReference>
<evidence type="ECO:0000256" key="12">
    <source>
        <dbReference type="ARBA" id="ARBA00032932"/>
    </source>
</evidence>
<feature type="transmembrane region" description="Helical" evidence="14">
    <location>
        <begin position="84"/>
        <end position="105"/>
    </location>
</feature>
<keyword evidence="5 14" id="KW-1003">Cell membrane</keyword>
<dbReference type="GO" id="GO:0050380">
    <property type="term" value="F:undecaprenyl-diphosphatase activity"/>
    <property type="evidence" value="ECO:0007669"/>
    <property type="project" value="UniProtKB-EC"/>
</dbReference>
<evidence type="ECO:0000256" key="8">
    <source>
        <dbReference type="ARBA" id="ARBA00022989"/>
    </source>
</evidence>
<keyword evidence="10 14" id="KW-0046">Antibiotic resistance</keyword>
<dbReference type="InterPro" id="IPR003824">
    <property type="entry name" value="UppP"/>
</dbReference>
<organism evidence="15 16">
    <name type="scientific">Roseomonas elaeocarpi</name>
    <dbReference type="NCBI Taxonomy" id="907779"/>
    <lineage>
        <taxon>Bacteria</taxon>
        <taxon>Pseudomonadati</taxon>
        <taxon>Pseudomonadota</taxon>
        <taxon>Alphaproteobacteria</taxon>
        <taxon>Acetobacterales</taxon>
        <taxon>Roseomonadaceae</taxon>
        <taxon>Roseomonas</taxon>
    </lineage>
</organism>
<keyword evidence="6 14" id="KW-0812">Transmembrane</keyword>
<keyword evidence="14" id="KW-0573">Peptidoglycan synthesis</keyword>
<feature type="transmembrane region" description="Helical" evidence="14">
    <location>
        <begin position="142"/>
        <end position="164"/>
    </location>
</feature>
<sequence length="269" mass="28926">MDIAALIPAIIMGLVEGLTEFLPVSSTGHLILMGDLLGFQEPPGKTFEIAIQLGAILAVIWAYRADLVTILLGMWRPRTAERFVAMNIILAFLPALVLGATLHGIITNLLFNAWVVSWALVLGGIALIVIERRRPKATIPTIAEIGPLSAVIVGFGQVLAMIPGTSRSGATIIMALLLGVERRAAAEFSFLLAIPTMLAATVFSLWKARNELAGGDLTQIGVGFVVAFVVALLVVKALLRIITRTGFEPFGWYRIALGTVMLVWLYLRG</sequence>
<evidence type="ECO:0000256" key="5">
    <source>
        <dbReference type="ARBA" id="ARBA00022475"/>
    </source>
</evidence>
<comment type="miscellaneous">
    <text evidence="14">Bacitracin is thought to be involved in the inhibition of peptidoglycan synthesis by sequestering undecaprenyl diphosphate, thereby reducing the pool of lipid carrier available.</text>
</comment>
<keyword evidence="14" id="KW-0133">Cell shape</keyword>
<evidence type="ECO:0000256" key="11">
    <source>
        <dbReference type="ARBA" id="ARBA00032707"/>
    </source>
</evidence>
<comment type="catalytic activity">
    <reaction evidence="13 14">
        <text>di-trans,octa-cis-undecaprenyl diphosphate + H2O = di-trans,octa-cis-undecaprenyl phosphate + phosphate + H(+)</text>
        <dbReference type="Rhea" id="RHEA:28094"/>
        <dbReference type="ChEBI" id="CHEBI:15377"/>
        <dbReference type="ChEBI" id="CHEBI:15378"/>
        <dbReference type="ChEBI" id="CHEBI:43474"/>
        <dbReference type="ChEBI" id="CHEBI:58405"/>
        <dbReference type="ChEBI" id="CHEBI:60392"/>
        <dbReference type="EC" id="3.6.1.27"/>
    </reaction>
</comment>
<dbReference type="PANTHER" id="PTHR30622">
    <property type="entry name" value="UNDECAPRENYL-DIPHOSPHATASE"/>
    <property type="match status" value="1"/>
</dbReference>
<comment type="subcellular location">
    <subcellularLocation>
        <location evidence="1 14">Cell membrane</location>
        <topology evidence="1 14">Multi-pass membrane protein</topology>
    </subcellularLocation>
</comment>
<dbReference type="Proteomes" id="UP001589865">
    <property type="component" value="Unassembled WGS sequence"/>
</dbReference>
<keyword evidence="9 14" id="KW-0472">Membrane</keyword>
<dbReference type="EC" id="3.6.1.27" evidence="3 14"/>
<comment type="similarity">
    <text evidence="2 14">Belongs to the UppP family.</text>
</comment>
<evidence type="ECO:0000256" key="6">
    <source>
        <dbReference type="ARBA" id="ARBA00022692"/>
    </source>
</evidence>
<evidence type="ECO:0000313" key="16">
    <source>
        <dbReference type="Proteomes" id="UP001589865"/>
    </source>
</evidence>
<evidence type="ECO:0000256" key="2">
    <source>
        <dbReference type="ARBA" id="ARBA00010621"/>
    </source>
</evidence>
<feature type="transmembrane region" description="Helical" evidence="14">
    <location>
        <begin position="217"/>
        <end position="239"/>
    </location>
</feature>
<dbReference type="HAMAP" id="MF_01006">
    <property type="entry name" value="Undec_diphosphatase"/>
    <property type="match status" value="1"/>
</dbReference>
<name>A0ABV6JXM5_9PROT</name>
<proteinExistence type="inferred from homology"/>
<evidence type="ECO:0000256" key="7">
    <source>
        <dbReference type="ARBA" id="ARBA00022801"/>
    </source>
</evidence>
<feature type="transmembrane region" description="Helical" evidence="14">
    <location>
        <begin position="49"/>
        <end position="72"/>
    </location>
</feature>
<evidence type="ECO:0000313" key="15">
    <source>
        <dbReference type="EMBL" id="MFC0410042.1"/>
    </source>
</evidence>
<dbReference type="NCBIfam" id="NF001390">
    <property type="entry name" value="PRK00281.1-4"/>
    <property type="match status" value="1"/>
</dbReference>
<evidence type="ECO:0000256" key="3">
    <source>
        <dbReference type="ARBA" id="ARBA00012374"/>
    </source>
</evidence>
<feature type="transmembrane region" description="Helical" evidence="14">
    <location>
        <begin position="184"/>
        <end position="205"/>
    </location>
</feature>
<dbReference type="NCBIfam" id="TIGR00753">
    <property type="entry name" value="undec_PP_bacA"/>
    <property type="match status" value="1"/>
</dbReference>
<dbReference type="Pfam" id="PF02673">
    <property type="entry name" value="BacA"/>
    <property type="match status" value="1"/>
</dbReference>
<feature type="transmembrane region" description="Helical" evidence="14">
    <location>
        <begin position="111"/>
        <end position="130"/>
    </location>
</feature>
<evidence type="ECO:0000256" key="13">
    <source>
        <dbReference type="ARBA" id="ARBA00047594"/>
    </source>
</evidence>
<gene>
    <name evidence="14" type="primary">uppP</name>
    <name evidence="15" type="ORF">ACFFGY_17450</name>
</gene>
<comment type="function">
    <text evidence="14">Catalyzes the dephosphorylation of undecaprenyl diphosphate (UPP). Confers resistance to bacitracin.</text>
</comment>
<dbReference type="RefSeq" id="WP_377045788.1">
    <property type="nucleotide sequence ID" value="NZ_JBHLUN010000012.1"/>
</dbReference>
<feature type="transmembrane region" description="Helical" evidence="14">
    <location>
        <begin position="251"/>
        <end position="267"/>
    </location>
</feature>
<keyword evidence="8 14" id="KW-1133">Transmembrane helix</keyword>
<keyword evidence="16" id="KW-1185">Reference proteome</keyword>
<evidence type="ECO:0000256" key="9">
    <source>
        <dbReference type="ARBA" id="ARBA00023136"/>
    </source>
</evidence>